<sequence length="243" mass="27084">MVHTKTIPVCYIHTCSVYCDVVCPYFLYSHTHLMFGLLRCLPLQRRRPASVYRPLVDLTTLEERHIIMTYRLDRATITEVCQQLDPDLIPAICSTTAMPPAVQVLSVLHFLPSGSFQAIVGLAAGMSQPMFSNVLRRVLAALLKHMSSYSSFPQSEDLPTVKAGFFAMGHIPHVIGVIDGSYIALVPIRTNEQVYRNRKSNHSINVQMVCLADQYISYVTAKLSGSVHNAYALRNSSVPQVMA</sequence>
<accession>A0AAV7RQG0</accession>
<name>A0AAV7RQG0_PLEWA</name>
<organism evidence="4 5">
    <name type="scientific">Pleurodeles waltl</name>
    <name type="common">Iberian ribbed newt</name>
    <dbReference type="NCBI Taxonomy" id="8319"/>
    <lineage>
        <taxon>Eukaryota</taxon>
        <taxon>Metazoa</taxon>
        <taxon>Chordata</taxon>
        <taxon>Craniata</taxon>
        <taxon>Vertebrata</taxon>
        <taxon>Euteleostomi</taxon>
        <taxon>Amphibia</taxon>
        <taxon>Batrachia</taxon>
        <taxon>Caudata</taxon>
        <taxon>Salamandroidea</taxon>
        <taxon>Salamandridae</taxon>
        <taxon>Pleurodelinae</taxon>
        <taxon>Pleurodeles</taxon>
    </lineage>
</organism>
<dbReference type="InterPro" id="IPR027806">
    <property type="entry name" value="HARBI1_dom"/>
</dbReference>
<protein>
    <recommendedName>
        <fullName evidence="3">DDE Tnp4 domain-containing protein</fullName>
    </recommendedName>
</protein>
<dbReference type="Pfam" id="PF13359">
    <property type="entry name" value="DDE_Tnp_4"/>
    <property type="match status" value="1"/>
</dbReference>
<feature type="domain" description="DDE Tnp4" evidence="3">
    <location>
        <begin position="190"/>
        <end position="238"/>
    </location>
</feature>
<keyword evidence="5" id="KW-1185">Reference proteome</keyword>
<gene>
    <name evidence="4" type="ORF">NDU88_006784</name>
</gene>
<dbReference type="GO" id="GO:0046872">
    <property type="term" value="F:metal ion binding"/>
    <property type="evidence" value="ECO:0007669"/>
    <property type="project" value="UniProtKB-KW"/>
</dbReference>
<comment type="cofactor">
    <cofactor evidence="1">
        <name>a divalent metal cation</name>
        <dbReference type="ChEBI" id="CHEBI:60240"/>
    </cofactor>
</comment>
<dbReference type="AlphaFoldDB" id="A0AAV7RQG0"/>
<dbReference type="EMBL" id="JANPWB010000009">
    <property type="protein sequence ID" value="KAJ1154027.1"/>
    <property type="molecule type" value="Genomic_DNA"/>
</dbReference>
<keyword evidence="2" id="KW-0479">Metal-binding</keyword>
<comment type="caution">
    <text evidence="4">The sequence shown here is derived from an EMBL/GenBank/DDBJ whole genome shotgun (WGS) entry which is preliminary data.</text>
</comment>
<evidence type="ECO:0000313" key="5">
    <source>
        <dbReference type="Proteomes" id="UP001066276"/>
    </source>
</evidence>
<evidence type="ECO:0000256" key="2">
    <source>
        <dbReference type="ARBA" id="ARBA00022723"/>
    </source>
</evidence>
<evidence type="ECO:0000259" key="3">
    <source>
        <dbReference type="Pfam" id="PF13359"/>
    </source>
</evidence>
<evidence type="ECO:0000313" key="4">
    <source>
        <dbReference type="EMBL" id="KAJ1154027.1"/>
    </source>
</evidence>
<proteinExistence type="predicted"/>
<evidence type="ECO:0000256" key="1">
    <source>
        <dbReference type="ARBA" id="ARBA00001968"/>
    </source>
</evidence>
<dbReference type="Proteomes" id="UP001066276">
    <property type="component" value="Chromosome 5"/>
</dbReference>
<reference evidence="4" key="1">
    <citation type="journal article" date="2022" name="bioRxiv">
        <title>Sequencing and chromosome-scale assembly of the giantPleurodeles waltlgenome.</title>
        <authorList>
            <person name="Brown T."/>
            <person name="Elewa A."/>
            <person name="Iarovenko S."/>
            <person name="Subramanian E."/>
            <person name="Araus A.J."/>
            <person name="Petzold A."/>
            <person name="Susuki M."/>
            <person name="Suzuki K.-i.T."/>
            <person name="Hayashi T."/>
            <person name="Toyoda A."/>
            <person name="Oliveira C."/>
            <person name="Osipova E."/>
            <person name="Leigh N.D."/>
            <person name="Simon A."/>
            <person name="Yun M.H."/>
        </authorList>
    </citation>
    <scope>NUCLEOTIDE SEQUENCE</scope>
    <source>
        <strain evidence="4">20211129_DDA</strain>
        <tissue evidence="4">Liver</tissue>
    </source>
</reference>